<dbReference type="EMBL" id="CP034204">
    <property type="protein sequence ID" value="QBZ54684.1"/>
    <property type="molecule type" value="Genomic_DNA"/>
</dbReference>
<feature type="region of interest" description="Disordered" evidence="3">
    <location>
        <begin position="1138"/>
        <end position="1200"/>
    </location>
</feature>
<dbReference type="InterPro" id="IPR036388">
    <property type="entry name" value="WH-like_DNA-bd_sf"/>
</dbReference>
<dbReference type="SUPFAM" id="SSF47095">
    <property type="entry name" value="HMG-box"/>
    <property type="match status" value="1"/>
</dbReference>
<evidence type="ECO:0000313" key="4">
    <source>
        <dbReference type="EMBL" id="QBZ54684.1"/>
    </source>
</evidence>
<gene>
    <name evidence="4" type="ORF">PoMZ_10393</name>
</gene>
<feature type="region of interest" description="Disordered" evidence="3">
    <location>
        <begin position="1"/>
        <end position="256"/>
    </location>
</feature>
<dbReference type="Pfam" id="PF01593">
    <property type="entry name" value="Amino_oxidase"/>
    <property type="match status" value="2"/>
</dbReference>
<dbReference type="Gene3D" id="1.10.30.10">
    <property type="entry name" value="High mobility group box domain"/>
    <property type="match status" value="1"/>
</dbReference>
<dbReference type="PROSITE" id="PS50118">
    <property type="entry name" value="HMG_BOX_2"/>
    <property type="match status" value="1"/>
</dbReference>
<dbReference type="SUPFAM" id="SSF46689">
    <property type="entry name" value="Homeodomain-like"/>
    <property type="match status" value="1"/>
</dbReference>
<evidence type="ECO:0000256" key="1">
    <source>
        <dbReference type="ARBA" id="ARBA00005995"/>
    </source>
</evidence>
<dbReference type="FunFam" id="1.10.10.10:FF:000064">
    <property type="entry name" value="Lysine-specific histone demethylase 1A"/>
    <property type="match status" value="1"/>
</dbReference>
<dbReference type="GO" id="GO:0010468">
    <property type="term" value="P:regulation of gene expression"/>
    <property type="evidence" value="ECO:0007669"/>
    <property type="project" value="UniProtKB-ARBA"/>
</dbReference>
<dbReference type="InterPro" id="IPR036910">
    <property type="entry name" value="HMG_box_dom_sf"/>
</dbReference>
<feature type="compositionally biased region" description="Low complexity" evidence="3">
    <location>
        <begin position="113"/>
        <end position="124"/>
    </location>
</feature>
<sequence>MDGGVKRRLRNSAGSGRDILSMGAKDSIQLGDPLPASTPPRPSRGASSKSSNPSPSTRSRRQAIRSSPTAQPEPAHLPPASTSAPSALVSVRSVSIASTEDASEIIVKTGAAETTSSEESMVSTPLGTDSPPSMEDPLPTLKPSLSAMVEDDGPSYSRCMSELSDQSELSSVPSSLSSKATTPIDLDRPEPPVPPVALAPEAPEVPETSKPLEPSPEPISQEAQPPSETVRPVESIQPPPLKPSPRPSKFRIKYGQNKKYDLRPRTSIPTDVSTQEYAIQCIAAAESSRLNPYALHPDEYLMLRDHISQAQITTYLNLRNGILRLWVRNPTFVLTREEAIGCAKDSRWFDVASVCFDWLVREGYINFGCCEVRPLRSKPGASGTPTKQKTIVVIGAGISGLGCARQLQGLFAQYARRFRERGELLPKVVVLEGRSRIGGRVYSRPFRTAPPARGDGPPRRYTAEMGGMIITGFDRGNPINILIRGQLGLGCHALRSDLNLVNIYDTNGKPFDPDRDMLIDKLYNHCIERVAEYKWKLPLPKWLEGKRELIDEGKDSWAEVHKTISYVEETAAAQPQAPSVAEQNIAPRVDLVPVSSDRATGRVHLEPGTPAAHKAAHTVKLLGWNLKKGVDDDADIDIGPAVNAPDATFGSVLDETIMQFKDIVDLNSQDMRMFNWHVANLEYSNATNVHQLSLRGWDIDMGNEWEGKHTMVVGGYQSLALGLAQIPSSLDIKYKKVVKTIRRKSSDEDSLPADEQPGYKIELEDGSNIDADYVVNTIPLGVLKHGDITFDPPLPSWKADAIERLGFGVLNKVVLVYDQPFWEEDKDIFGVLRAPQSRSSLHPKDYSSDRGRFFQWFNVTNTSGMPTLLALMAGDAAFDTENTPNDDLVAEATEVLRSIFGKSVPQPRESIITRWASDRFARGSYSSAGPNMQLEDYDLMSRSIDRLYFAGEHTSATHPATVHGAYMSGLRAAAEVLNDMLGPIEVQTPLIVPKETGTTSTLLKRKSTTDQVRDPQKEAEEAWQAQLWEHQWSLLGEHPLQPAKVATKAHLLFSKANTEAARQKCLEGRRPGKGPPTAHEVRAMAGKMWNAASEEQRRPFIEQVATLKEVYVKAMAEWTKKSNEWNKQALEIAADFEKKNPKPTAHTNAVVGPSSVGEDVKASRPAAGSPAVEEEAGRQAKKLAVDKAGVKEDGDIEMTG</sequence>
<dbReference type="Gene3D" id="3.90.660.10">
    <property type="match status" value="1"/>
</dbReference>
<dbReference type="AlphaFoldDB" id="A0A4P7N425"/>
<dbReference type="SUPFAM" id="SSF51905">
    <property type="entry name" value="FAD/NAD(P)-binding domain"/>
    <property type="match status" value="1"/>
</dbReference>
<dbReference type="GO" id="GO:0003677">
    <property type="term" value="F:DNA binding"/>
    <property type="evidence" value="ECO:0007669"/>
    <property type="project" value="UniProtKB-UniRule"/>
</dbReference>
<dbReference type="PANTHER" id="PTHR10742">
    <property type="entry name" value="FLAVIN MONOAMINE OXIDASE"/>
    <property type="match status" value="1"/>
</dbReference>
<dbReference type="GO" id="GO:0005634">
    <property type="term" value="C:nucleus"/>
    <property type="evidence" value="ECO:0007669"/>
    <property type="project" value="UniProtKB-UniRule"/>
</dbReference>
<reference evidence="4 5" key="1">
    <citation type="journal article" date="2019" name="Mol. Biol. Evol.">
        <title>Blast fungal genomes show frequent chromosomal changes, gene gains and losses, and effector gene turnover.</title>
        <authorList>
            <person name="Gomez Luciano L.B."/>
            <person name="Jason Tsai I."/>
            <person name="Chuma I."/>
            <person name="Tosa Y."/>
            <person name="Chen Y.H."/>
            <person name="Li J.Y."/>
            <person name="Li M.Y."/>
            <person name="Jade Lu M.Y."/>
            <person name="Nakayashiki H."/>
            <person name="Li W.H."/>
        </authorList>
    </citation>
    <scope>NUCLEOTIDE SEQUENCE [LARGE SCALE GENOMIC DNA]</scope>
    <source>
        <strain evidence="4">MZ5-1-6</strain>
    </source>
</reference>
<dbReference type="SUPFAM" id="SSF54373">
    <property type="entry name" value="FAD-linked reductases, C-terminal domain"/>
    <property type="match status" value="1"/>
</dbReference>
<feature type="compositionally biased region" description="Basic residues" evidence="3">
    <location>
        <begin position="1"/>
        <end position="10"/>
    </location>
</feature>
<feature type="compositionally biased region" description="Pro residues" evidence="3">
    <location>
        <begin position="237"/>
        <end position="246"/>
    </location>
</feature>
<dbReference type="InterPro" id="IPR009057">
    <property type="entry name" value="Homeodomain-like_sf"/>
</dbReference>
<protein>
    <submittedName>
        <fullName evidence="4">Uncharacterized protein</fullName>
    </submittedName>
</protein>
<comment type="similarity">
    <text evidence="1">Belongs to the flavin monoamine oxidase family.</text>
</comment>
<evidence type="ECO:0000256" key="2">
    <source>
        <dbReference type="ARBA" id="ARBA00023002"/>
    </source>
</evidence>
<keyword evidence="2" id="KW-0560">Oxidoreductase</keyword>
<dbReference type="InterPro" id="IPR007526">
    <property type="entry name" value="SWIRM"/>
</dbReference>
<dbReference type="Pfam" id="PF04433">
    <property type="entry name" value="SWIRM"/>
    <property type="match status" value="1"/>
</dbReference>
<dbReference type="InterPro" id="IPR050281">
    <property type="entry name" value="Flavin_monoamine_oxidase"/>
</dbReference>
<dbReference type="GO" id="GO:0006338">
    <property type="term" value="P:chromatin remodeling"/>
    <property type="evidence" value="ECO:0007669"/>
    <property type="project" value="TreeGrafter"/>
</dbReference>
<dbReference type="Proteomes" id="UP000294847">
    <property type="component" value="Chromosome 1"/>
</dbReference>
<dbReference type="Gene3D" id="1.10.10.10">
    <property type="entry name" value="Winged helix-like DNA-binding domain superfamily/Winged helix DNA-binding domain"/>
    <property type="match status" value="1"/>
</dbReference>
<name>A0A4P7N425_PYROR</name>
<dbReference type="InterPro" id="IPR036188">
    <property type="entry name" value="FAD/NAD-bd_sf"/>
</dbReference>
<proteinExistence type="inferred from homology"/>
<dbReference type="GO" id="GO:0016491">
    <property type="term" value="F:oxidoreductase activity"/>
    <property type="evidence" value="ECO:0007669"/>
    <property type="project" value="UniProtKB-KW"/>
</dbReference>
<feature type="compositionally biased region" description="Basic and acidic residues" evidence="3">
    <location>
        <begin position="1175"/>
        <end position="1193"/>
    </location>
</feature>
<dbReference type="PANTHER" id="PTHR10742:SF386">
    <property type="entry name" value="LYSINE-SPECIFIC HISTONE DEMETHYLASE 1A"/>
    <property type="match status" value="1"/>
</dbReference>
<dbReference type="InterPro" id="IPR009071">
    <property type="entry name" value="HMG_box_dom"/>
</dbReference>
<dbReference type="GO" id="GO:0003682">
    <property type="term" value="F:chromatin binding"/>
    <property type="evidence" value="ECO:0007669"/>
    <property type="project" value="TreeGrafter"/>
</dbReference>
<dbReference type="GO" id="GO:0050660">
    <property type="term" value="F:flavin adenine dinucleotide binding"/>
    <property type="evidence" value="ECO:0007669"/>
    <property type="project" value="TreeGrafter"/>
</dbReference>
<feature type="compositionally biased region" description="Low complexity" evidence="3">
    <location>
        <begin position="163"/>
        <end position="178"/>
    </location>
</feature>
<dbReference type="InterPro" id="IPR002937">
    <property type="entry name" value="Amino_oxidase"/>
</dbReference>
<organism evidence="4 5">
    <name type="scientific">Pyricularia oryzae</name>
    <name type="common">Rice blast fungus</name>
    <name type="synonym">Magnaporthe oryzae</name>
    <dbReference type="NCBI Taxonomy" id="318829"/>
    <lineage>
        <taxon>Eukaryota</taxon>
        <taxon>Fungi</taxon>
        <taxon>Dikarya</taxon>
        <taxon>Ascomycota</taxon>
        <taxon>Pezizomycotina</taxon>
        <taxon>Sordariomycetes</taxon>
        <taxon>Sordariomycetidae</taxon>
        <taxon>Magnaporthales</taxon>
        <taxon>Pyriculariaceae</taxon>
        <taxon>Pyricularia</taxon>
    </lineage>
</organism>
<evidence type="ECO:0000313" key="5">
    <source>
        <dbReference type="Proteomes" id="UP000294847"/>
    </source>
</evidence>
<dbReference type="PROSITE" id="PS50934">
    <property type="entry name" value="SWIRM"/>
    <property type="match status" value="1"/>
</dbReference>
<evidence type="ECO:0000256" key="3">
    <source>
        <dbReference type="SAM" id="MobiDB-lite"/>
    </source>
</evidence>
<dbReference type="Gene3D" id="3.50.50.60">
    <property type="entry name" value="FAD/NAD(P)-binding domain"/>
    <property type="match status" value="2"/>
</dbReference>
<dbReference type="Pfam" id="PF00505">
    <property type="entry name" value="HMG_box"/>
    <property type="match status" value="1"/>
</dbReference>
<feature type="compositionally biased region" description="Low complexity" evidence="3">
    <location>
        <begin position="43"/>
        <end position="57"/>
    </location>
</feature>
<accession>A0A4P7N425</accession>